<dbReference type="AlphaFoldDB" id="A0A1D8NCQ9"/>
<dbReference type="InterPro" id="IPR002698">
    <property type="entry name" value="FTHF_cligase"/>
</dbReference>
<dbReference type="InterPro" id="IPR037171">
    <property type="entry name" value="NagB/RpiA_transferase-like"/>
</dbReference>
<dbReference type="VEuPathDB" id="FungiDB:YALI0_D01309g"/>
<dbReference type="GO" id="GO:0035999">
    <property type="term" value="P:tetrahydrofolate interconversion"/>
    <property type="evidence" value="ECO:0007669"/>
    <property type="project" value="TreeGrafter"/>
</dbReference>
<evidence type="ECO:0000256" key="7">
    <source>
        <dbReference type="RuleBase" id="RU361279"/>
    </source>
</evidence>
<dbReference type="EC" id="6.3.3.2" evidence="5 7"/>
<evidence type="ECO:0000256" key="1">
    <source>
        <dbReference type="ARBA" id="ARBA00010638"/>
    </source>
</evidence>
<dbReference type="NCBIfam" id="TIGR02727">
    <property type="entry name" value="MTHFS_bact"/>
    <property type="match status" value="1"/>
</dbReference>
<dbReference type="SUPFAM" id="SSF100950">
    <property type="entry name" value="NagB/RpiA/CoA transferase-like"/>
    <property type="match status" value="1"/>
</dbReference>
<keyword evidence="7" id="KW-0479">Metal-binding</keyword>
<feature type="binding site" evidence="6">
    <location>
        <position position="81"/>
    </location>
    <ligand>
        <name>substrate</name>
    </ligand>
</feature>
<evidence type="ECO:0000256" key="4">
    <source>
        <dbReference type="ARBA" id="ARBA00036539"/>
    </source>
</evidence>
<dbReference type="GO" id="GO:0030272">
    <property type="term" value="F:5-formyltetrahydrofolate cyclo-ligase activity"/>
    <property type="evidence" value="ECO:0007669"/>
    <property type="project" value="UniProtKB-EC"/>
</dbReference>
<accession>A0A1D8NCQ9</accession>
<sequence>MSCTILQITVHITYFSHNHCTTSMSKPAKQQLRKLIAQRVADVSKDSIQKQSLATTAALRTLNEYKSAQNIAFYMNMDSGELETMDMIRNAFEDKKRVFLPRIEKLADTADKIHPCQKSELRMLEIVDFKDVQNLQPRGPYKLKEPTKDAKDVLESGGLGLIVLPGVAMTPQCARLGHGVGFYDAYIHKHEKLLGVPKLVGVCLREQLVDELPLEEHDRLLDVVVSGASVYRKVE</sequence>
<evidence type="ECO:0000256" key="5">
    <source>
        <dbReference type="ARBA" id="ARBA00038966"/>
    </source>
</evidence>
<comment type="cofactor">
    <cofactor evidence="7">
        <name>Mg(2+)</name>
        <dbReference type="ChEBI" id="CHEBI:18420"/>
    </cofactor>
</comment>
<dbReference type="eggNOG" id="KOG3093">
    <property type="taxonomic scope" value="Eukaryota"/>
</dbReference>
<dbReference type="PANTHER" id="PTHR23407">
    <property type="entry name" value="ATPASE INHIBITOR/5-FORMYLTETRAHYDROFOLATE CYCLO-LIGASE"/>
    <property type="match status" value="1"/>
</dbReference>
<dbReference type="VEuPathDB" id="FungiDB:YALI1_D01489g"/>
<dbReference type="GO" id="GO:0005524">
    <property type="term" value="F:ATP binding"/>
    <property type="evidence" value="ECO:0007669"/>
    <property type="project" value="UniProtKB-KW"/>
</dbReference>
<comment type="similarity">
    <text evidence="1 7">Belongs to the 5-formyltetrahydrofolate cyclo-ligase family.</text>
</comment>
<keyword evidence="7" id="KW-0460">Magnesium</keyword>
<protein>
    <recommendedName>
        <fullName evidence="5 7">5-formyltetrahydrofolate cyclo-ligase</fullName>
        <ecNumber evidence="5 7">6.3.3.2</ecNumber>
    </recommendedName>
</protein>
<proteinExistence type="inferred from homology"/>
<feature type="binding site" evidence="6">
    <location>
        <begin position="175"/>
        <end position="183"/>
    </location>
    <ligand>
        <name>ATP</name>
        <dbReference type="ChEBI" id="CHEBI:30616"/>
    </ligand>
</feature>
<feature type="binding site" evidence="6">
    <location>
        <position position="75"/>
    </location>
    <ligand>
        <name>substrate</name>
    </ligand>
</feature>
<dbReference type="PIRSF" id="PIRSF006806">
    <property type="entry name" value="FTHF_cligase"/>
    <property type="match status" value="1"/>
</dbReference>
<dbReference type="GeneID" id="2910453"/>
<dbReference type="InterPro" id="IPR024185">
    <property type="entry name" value="FTHF_cligase-like_sf"/>
</dbReference>
<dbReference type="RefSeq" id="XP_502280.2">
    <property type="nucleotide sequence ID" value="XM_502280.3"/>
</dbReference>
<feature type="binding site" evidence="6">
    <location>
        <begin position="29"/>
        <end position="33"/>
    </location>
    <ligand>
        <name>ATP</name>
        <dbReference type="ChEBI" id="CHEBI:30616"/>
    </ligand>
</feature>
<organism evidence="8 9">
    <name type="scientific">Yarrowia lipolytica</name>
    <name type="common">Candida lipolytica</name>
    <dbReference type="NCBI Taxonomy" id="4952"/>
    <lineage>
        <taxon>Eukaryota</taxon>
        <taxon>Fungi</taxon>
        <taxon>Dikarya</taxon>
        <taxon>Ascomycota</taxon>
        <taxon>Saccharomycotina</taxon>
        <taxon>Dipodascomycetes</taxon>
        <taxon>Dipodascales</taxon>
        <taxon>Dipodascales incertae sedis</taxon>
        <taxon>Yarrowia</taxon>
    </lineage>
</organism>
<dbReference type="Proteomes" id="UP000182444">
    <property type="component" value="Chromosome 1D"/>
</dbReference>
<dbReference type="GO" id="GO:0005739">
    <property type="term" value="C:mitochondrion"/>
    <property type="evidence" value="ECO:0007669"/>
    <property type="project" value="TreeGrafter"/>
</dbReference>
<dbReference type="PANTHER" id="PTHR23407:SF1">
    <property type="entry name" value="5-FORMYLTETRAHYDROFOLATE CYCLO-LIGASE"/>
    <property type="match status" value="1"/>
</dbReference>
<reference evidence="8 9" key="1">
    <citation type="journal article" date="2016" name="PLoS ONE">
        <title>Sequence Assembly of Yarrowia lipolytica Strain W29/CLIB89 Shows Transposable Element Diversity.</title>
        <authorList>
            <person name="Magnan C."/>
            <person name="Yu J."/>
            <person name="Chang I."/>
            <person name="Jahn E."/>
            <person name="Kanomata Y."/>
            <person name="Wu J."/>
            <person name="Zeller M."/>
            <person name="Oakes M."/>
            <person name="Baldi P."/>
            <person name="Sandmeyer S."/>
        </authorList>
    </citation>
    <scope>NUCLEOTIDE SEQUENCE [LARGE SCALE GENOMIC DNA]</scope>
    <source>
        <strain evidence="9">CLIB89(W29)</strain>
    </source>
</reference>
<evidence type="ECO:0000313" key="8">
    <source>
        <dbReference type="EMBL" id="AOW03421.1"/>
    </source>
</evidence>
<dbReference type="KEGG" id="yli:2910453"/>
<name>A0A1D8NCQ9_YARLL</name>
<dbReference type="GO" id="GO:0046872">
    <property type="term" value="F:metal ion binding"/>
    <property type="evidence" value="ECO:0007669"/>
    <property type="project" value="UniProtKB-KW"/>
</dbReference>
<dbReference type="Gene3D" id="3.40.50.10420">
    <property type="entry name" value="NagB/RpiA/CoA transferase-like"/>
    <property type="match status" value="1"/>
</dbReference>
<comment type="catalytic activity">
    <reaction evidence="4 7">
        <text>(6S)-5-formyl-5,6,7,8-tetrahydrofolate + ATP = (6R)-5,10-methenyltetrahydrofolate + ADP + phosphate</text>
        <dbReference type="Rhea" id="RHEA:10488"/>
        <dbReference type="ChEBI" id="CHEBI:30616"/>
        <dbReference type="ChEBI" id="CHEBI:43474"/>
        <dbReference type="ChEBI" id="CHEBI:57455"/>
        <dbReference type="ChEBI" id="CHEBI:57457"/>
        <dbReference type="ChEBI" id="CHEBI:456216"/>
        <dbReference type="EC" id="6.3.3.2"/>
    </reaction>
</comment>
<dbReference type="EMBL" id="CP017556">
    <property type="protein sequence ID" value="AOW03421.1"/>
    <property type="molecule type" value="Genomic_DNA"/>
</dbReference>
<dbReference type="Pfam" id="PF01812">
    <property type="entry name" value="5-FTHF_cyc-lig"/>
    <property type="match status" value="1"/>
</dbReference>
<evidence type="ECO:0000256" key="2">
    <source>
        <dbReference type="ARBA" id="ARBA00022741"/>
    </source>
</evidence>
<dbReference type="GO" id="GO:0009396">
    <property type="term" value="P:folic acid-containing compound biosynthetic process"/>
    <property type="evidence" value="ECO:0007669"/>
    <property type="project" value="TreeGrafter"/>
</dbReference>
<keyword evidence="2 6" id="KW-0547">Nucleotide-binding</keyword>
<gene>
    <name evidence="8" type="ORF">YALI1_D01489g</name>
</gene>
<evidence type="ECO:0000256" key="3">
    <source>
        <dbReference type="ARBA" id="ARBA00022840"/>
    </source>
</evidence>
<keyword evidence="3 6" id="KW-0067">ATP-binding</keyword>
<evidence type="ECO:0000256" key="6">
    <source>
        <dbReference type="PIRSR" id="PIRSR006806-1"/>
    </source>
</evidence>
<evidence type="ECO:0000313" key="9">
    <source>
        <dbReference type="Proteomes" id="UP000182444"/>
    </source>
</evidence>